<evidence type="ECO:0000313" key="1">
    <source>
        <dbReference type="EMBL" id="KAA6387719.1"/>
    </source>
</evidence>
<dbReference type="AlphaFoldDB" id="A0A5J4VZQ6"/>
<sequence length="322" mass="36685">MNNCTLASERALLNILEHVIHQISEIKLQYPNNHPITKNLHFEQLNNSWIIEKIRVLLYRKTSEEEEEIKGDNETSFSPIIEQLVGMYLSIMKCDVPELEYQLNEGYARMLIRQAATCGGLGEQNSEKINAALNNLSILFYQLISGRAHDPIYHVVQFSSQPTLLKGQEEIFEEEGANEESVTSNTLAIVRCYFVQLLHLFITRLPYSAVGTGCSHELSIPMGRPSKNKESGNGRKSGPFQKFSFVQWAGYAINAYIGHQFEPCSRFARRATGFRRISVRSTVSAHCCHQRKQQAKEPHCPMELKLKNNGKTIVDIINRDKK</sequence>
<protein>
    <submittedName>
        <fullName evidence="1">Uncharacterized protein</fullName>
    </submittedName>
</protein>
<proteinExistence type="predicted"/>
<dbReference type="EMBL" id="SNRW01004259">
    <property type="protein sequence ID" value="KAA6387719.1"/>
    <property type="molecule type" value="Genomic_DNA"/>
</dbReference>
<comment type="caution">
    <text evidence="1">The sequence shown here is derived from an EMBL/GenBank/DDBJ whole genome shotgun (WGS) entry which is preliminary data.</text>
</comment>
<name>A0A5J4VZQ6_9EUKA</name>
<dbReference type="Proteomes" id="UP000324800">
    <property type="component" value="Unassembled WGS sequence"/>
</dbReference>
<evidence type="ECO:0000313" key="2">
    <source>
        <dbReference type="Proteomes" id="UP000324800"/>
    </source>
</evidence>
<gene>
    <name evidence="1" type="ORF">EZS28_016753</name>
</gene>
<organism evidence="1 2">
    <name type="scientific">Streblomastix strix</name>
    <dbReference type="NCBI Taxonomy" id="222440"/>
    <lineage>
        <taxon>Eukaryota</taxon>
        <taxon>Metamonada</taxon>
        <taxon>Preaxostyla</taxon>
        <taxon>Oxymonadida</taxon>
        <taxon>Streblomastigidae</taxon>
        <taxon>Streblomastix</taxon>
    </lineage>
</organism>
<accession>A0A5J4VZQ6</accession>
<reference evidence="1 2" key="1">
    <citation type="submission" date="2019-03" db="EMBL/GenBank/DDBJ databases">
        <title>Single cell metagenomics reveals metabolic interactions within the superorganism composed of flagellate Streblomastix strix and complex community of Bacteroidetes bacteria on its surface.</title>
        <authorList>
            <person name="Treitli S.C."/>
            <person name="Kolisko M."/>
            <person name="Husnik F."/>
            <person name="Keeling P."/>
            <person name="Hampl V."/>
        </authorList>
    </citation>
    <scope>NUCLEOTIDE SEQUENCE [LARGE SCALE GENOMIC DNA]</scope>
    <source>
        <strain evidence="1">ST1C</strain>
    </source>
</reference>